<gene>
    <name evidence="11" type="ORF">Pfra01_003005900</name>
</gene>
<evidence type="ECO:0000256" key="8">
    <source>
        <dbReference type="ARBA" id="ARBA00048492"/>
    </source>
</evidence>
<comment type="caution">
    <text evidence="11">The sequence shown here is derived from an EMBL/GenBank/DDBJ whole genome shotgun (WGS) entry which is preliminary data.</text>
</comment>
<comment type="catalytic activity">
    <reaction evidence="8">
        <text>(S)-dihydroorotate + H2O = N-carbamoyl-L-aspartate + H(+)</text>
        <dbReference type="Rhea" id="RHEA:24296"/>
        <dbReference type="ChEBI" id="CHEBI:15377"/>
        <dbReference type="ChEBI" id="CHEBI:15378"/>
        <dbReference type="ChEBI" id="CHEBI:30864"/>
        <dbReference type="ChEBI" id="CHEBI:32814"/>
        <dbReference type="EC" id="3.5.2.3"/>
    </reaction>
</comment>
<evidence type="ECO:0000256" key="2">
    <source>
        <dbReference type="ARBA" id="ARBA00005631"/>
    </source>
</evidence>
<dbReference type="FunFam" id="3.20.20.140:FF:000006">
    <property type="entry name" value="Dihydroorotase"/>
    <property type="match status" value="1"/>
</dbReference>
<evidence type="ECO:0000256" key="1">
    <source>
        <dbReference type="ARBA" id="ARBA00004880"/>
    </source>
</evidence>
<feature type="domain" description="Amidohydrolase-related" evidence="10">
    <location>
        <begin position="108"/>
        <end position="409"/>
    </location>
</feature>
<keyword evidence="6" id="KW-0862">Zinc</keyword>
<proteinExistence type="inferred from homology"/>
<dbReference type="NCBIfam" id="TIGR00856">
    <property type="entry name" value="pyrC_dimer"/>
    <property type="match status" value="1"/>
</dbReference>
<evidence type="ECO:0000256" key="3">
    <source>
        <dbReference type="ARBA" id="ARBA00012860"/>
    </source>
</evidence>
<dbReference type="HAMAP" id="MF_00219">
    <property type="entry name" value="PyrC_classII"/>
    <property type="match status" value="1"/>
</dbReference>
<dbReference type="GO" id="GO:0046872">
    <property type="term" value="F:metal ion binding"/>
    <property type="evidence" value="ECO:0007669"/>
    <property type="project" value="UniProtKB-KW"/>
</dbReference>
<evidence type="ECO:0000313" key="11">
    <source>
        <dbReference type="EMBL" id="GMG17225.1"/>
    </source>
</evidence>
<protein>
    <recommendedName>
        <fullName evidence="9">Dihydroorotase, mitochondrial</fullName>
        <ecNumber evidence="3">3.5.2.3</ecNumber>
    </recommendedName>
</protein>
<dbReference type="EMBL" id="BSXT01018992">
    <property type="protein sequence ID" value="GMG17225.1"/>
    <property type="molecule type" value="Genomic_DNA"/>
</dbReference>
<dbReference type="OrthoDB" id="1670005at2759"/>
<evidence type="ECO:0000256" key="9">
    <source>
        <dbReference type="ARBA" id="ARBA00069884"/>
    </source>
</evidence>
<dbReference type="InterPro" id="IPR002195">
    <property type="entry name" value="Dihydroorotase_CS"/>
</dbReference>
<sequence>MKTLEECRAAQLFFDIPAACMHRDIDPVNRRSYRQLKRSQHGACDGERHAANRDDVRPSGCVHSSMWLATITRCVTTASTSARPHFASHVSAAMSSAELKWLGARPDDLHHHLRDGDAALARTVSHVTSQFARCIVMPNLVPPVTTTEQALAYRERILAHVPEERRDPSGPKGFEPLMTLYMTDGTTADEIRRAAATNKIFAVKLYPAGATTNSDSGVTKIDNIYPALQAMSDEGMPLLVHGEVTDPSVDLFDREATFVEQVIKPLVAKFPQLKVVMEHITTKEAAEFVTNAPANVAATITPQHLLYNRNAIFQGGLRPHKYCLPVLKRETHRQALLQAVASGSKKFFLGTDSAPHVASKKESGCGCAGIYSAHAALELYAEAFESIGKLDLLRAFACENGADFYGLKRNTVGETVLKQEEWKVPDSYPFDNGVVVPLKAGETIRWKLQQ</sequence>
<dbReference type="InterPro" id="IPR006680">
    <property type="entry name" value="Amidohydro-rel"/>
</dbReference>
<dbReference type="InterPro" id="IPR004721">
    <property type="entry name" value="DHOdimr"/>
</dbReference>
<evidence type="ECO:0000256" key="5">
    <source>
        <dbReference type="ARBA" id="ARBA00022801"/>
    </source>
</evidence>
<evidence type="ECO:0000313" key="12">
    <source>
        <dbReference type="Proteomes" id="UP001165121"/>
    </source>
</evidence>
<dbReference type="PROSITE" id="PS00483">
    <property type="entry name" value="DIHYDROOROTASE_2"/>
    <property type="match status" value="1"/>
</dbReference>
<dbReference type="GO" id="GO:0005737">
    <property type="term" value="C:cytoplasm"/>
    <property type="evidence" value="ECO:0007669"/>
    <property type="project" value="TreeGrafter"/>
</dbReference>
<keyword evidence="12" id="KW-1185">Reference proteome</keyword>
<dbReference type="PANTHER" id="PTHR43137:SF1">
    <property type="entry name" value="DIHYDROOROTASE"/>
    <property type="match status" value="1"/>
</dbReference>
<dbReference type="GO" id="GO:0006221">
    <property type="term" value="P:pyrimidine nucleotide biosynthetic process"/>
    <property type="evidence" value="ECO:0007669"/>
    <property type="project" value="UniProtKB-KW"/>
</dbReference>
<name>A0A9W6YMT3_9STRA</name>
<dbReference type="SUPFAM" id="SSF51556">
    <property type="entry name" value="Metallo-dependent hydrolases"/>
    <property type="match status" value="1"/>
</dbReference>
<evidence type="ECO:0000256" key="7">
    <source>
        <dbReference type="ARBA" id="ARBA00022975"/>
    </source>
</evidence>
<comment type="similarity">
    <text evidence="2">Belongs to the metallo-dependent hydrolases superfamily. DHOase family. Class II DHOase subfamily.</text>
</comment>
<reference evidence="11" key="1">
    <citation type="submission" date="2023-04" db="EMBL/GenBank/DDBJ databases">
        <title>Phytophthora fragariaefolia NBRC 109709.</title>
        <authorList>
            <person name="Ichikawa N."/>
            <person name="Sato H."/>
            <person name="Tonouchi N."/>
        </authorList>
    </citation>
    <scope>NUCLEOTIDE SEQUENCE</scope>
    <source>
        <strain evidence="11">NBRC 109709</strain>
    </source>
</reference>
<dbReference type="CDD" id="cd01294">
    <property type="entry name" value="DHOase"/>
    <property type="match status" value="1"/>
</dbReference>
<dbReference type="Gene3D" id="3.20.20.140">
    <property type="entry name" value="Metal-dependent hydrolases"/>
    <property type="match status" value="1"/>
</dbReference>
<dbReference type="Pfam" id="PF01979">
    <property type="entry name" value="Amidohydro_1"/>
    <property type="match status" value="1"/>
</dbReference>
<organism evidence="11 12">
    <name type="scientific">Phytophthora fragariaefolia</name>
    <dbReference type="NCBI Taxonomy" id="1490495"/>
    <lineage>
        <taxon>Eukaryota</taxon>
        <taxon>Sar</taxon>
        <taxon>Stramenopiles</taxon>
        <taxon>Oomycota</taxon>
        <taxon>Peronosporomycetes</taxon>
        <taxon>Peronosporales</taxon>
        <taxon>Peronosporaceae</taxon>
        <taxon>Phytophthora</taxon>
    </lineage>
</organism>
<evidence type="ECO:0000259" key="10">
    <source>
        <dbReference type="Pfam" id="PF01979"/>
    </source>
</evidence>
<dbReference type="GO" id="GO:0004151">
    <property type="term" value="F:dihydroorotase activity"/>
    <property type="evidence" value="ECO:0007669"/>
    <property type="project" value="UniProtKB-EC"/>
</dbReference>
<accession>A0A9W6YMT3</accession>
<evidence type="ECO:0000256" key="4">
    <source>
        <dbReference type="ARBA" id="ARBA00022723"/>
    </source>
</evidence>
<keyword evidence="7" id="KW-0665">Pyrimidine biosynthesis</keyword>
<dbReference type="AlphaFoldDB" id="A0A9W6YMT3"/>
<dbReference type="EC" id="3.5.2.3" evidence="3"/>
<dbReference type="PANTHER" id="PTHR43137">
    <property type="entry name" value="DIHYDROOROTASE"/>
    <property type="match status" value="1"/>
</dbReference>
<dbReference type="Proteomes" id="UP001165121">
    <property type="component" value="Unassembled WGS sequence"/>
</dbReference>
<dbReference type="GO" id="GO:0006207">
    <property type="term" value="P:'de novo' pyrimidine nucleobase biosynthetic process"/>
    <property type="evidence" value="ECO:0007669"/>
    <property type="project" value="TreeGrafter"/>
</dbReference>
<dbReference type="InterPro" id="IPR032466">
    <property type="entry name" value="Metal_Hydrolase"/>
</dbReference>
<evidence type="ECO:0000256" key="6">
    <source>
        <dbReference type="ARBA" id="ARBA00022833"/>
    </source>
</evidence>
<comment type="pathway">
    <text evidence="1">Pyrimidine metabolism; UMP biosynthesis via de novo pathway; (S)-dihydroorotate from bicarbonate: step 3/3.</text>
</comment>
<keyword evidence="4" id="KW-0479">Metal-binding</keyword>
<keyword evidence="5" id="KW-0378">Hydrolase</keyword>